<accession>A0A3S3Q391</accession>
<protein>
    <recommendedName>
        <fullName evidence="4">Tetratricopeptide repeat protein</fullName>
    </recommendedName>
</protein>
<sequence length="666" mass="74451">MRVPKNTIYALSKSAVVLLLVSLQSCSTYNTKTTIEGDLFSGDFNKAIEGIDKNKFLLKDRNKLLYLMEKGKIEHLRGNYQNSNALFEQAYVMIDDKIKTNVGQAIAGKFTNPMAEPYKGEDFEKVTIHYYMALNYFHLGMPNEALVEAKRINIKLLELNEKYPENKNKYSRDAFSQILQGLIYESTGDINNAFIAYRNAEEIYDRDKGTFFGVSMPEQLKKDLVRTSKLMGFREEYQAYLKKFDMIPPPSDTNSTQKPKKGAKAPSPETPAITLPTGEAIIFWENGLGPAKDQIMISVSNAGPFFYGSYMDGDIVEEIIIPIPIGSNIGSINAIAIPKYRKRDTFYNKATIVVDDKEQPFELGQDFNSIAKQCLKDRMLREVIDLAARFAVKKASSAGLGALGKELFGDTGGDLMKLGGDIAGAATEKADTRNWQSLPATICYTRIPLKEGENKFVIKKYGPQGIVDTDTLNIPYRKGLQIVNYFDLGRTQVISSNSKAVTLSNTSAVSSINSPEAKQSASLVAVDKPAVQSMALAKDNTGDVNPEIDSKIFEKYDKWIDLDNGISYKVSYKMKNFWGQKLYGKTVSLKSTNPEKTKVTFAVTEQPMENGCVEVSGNAYYKHLANKEIVKEYYTLTEKLKPNKVTNATTVYNITPDFYVTILKIE</sequence>
<evidence type="ECO:0000313" key="2">
    <source>
        <dbReference type="EMBL" id="RWW92192.1"/>
    </source>
</evidence>
<comment type="caution">
    <text evidence="2">The sequence shown here is derived from an EMBL/GenBank/DDBJ whole genome shotgun (WGS) entry which is preliminary data.</text>
</comment>
<dbReference type="PROSITE" id="PS51257">
    <property type="entry name" value="PROKAR_LIPOPROTEIN"/>
    <property type="match status" value="1"/>
</dbReference>
<gene>
    <name evidence="2" type="ORF">EPI11_16335</name>
</gene>
<keyword evidence="3" id="KW-1185">Reference proteome</keyword>
<feature type="region of interest" description="Disordered" evidence="1">
    <location>
        <begin position="247"/>
        <end position="271"/>
    </location>
</feature>
<dbReference type="OrthoDB" id="9769023at2"/>
<evidence type="ECO:0000313" key="3">
    <source>
        <dbReference type="Proteomes" id="UP000287527"/>
    </source>
</evidence>
<proteinExistence type="predicted"/>
<organism evidence="2 3">
    <name type="scientific">Flavobacterium cerinum</name>
    <dbReference type="NCBI Taxonomy" id="2502784"/>
    <lineage>
        <taxon>Bacteria</taxon>
        <taxon>Pseudomonadati</taxon>
        <taxon>Bacteroidota</taxon>
        <taxon>Flavobacteriia</taxon>
        <taxon>Flavobacteriales</taxon>
        <taxon>Flavobacteriaceae</taxon>
        <taxon>Flavobacterium</taxon>
    </lineage>
</organism>
<dbReference type="Proteomes" id="UP000287527">
    <property type="component" value="Unassembled WGS sequence"/>
</dbReference>
<dbReference type="InterPro" id="IPR011990">
    <property type="entry name" value="TPR-like_helical_dom_sf"/>
</dbReference>
<dbReference type="Gene3D" id="1.25.40.10">
    <property type="entry name" value="Tetratricopeptide repeat domain"/>
    <property type="match status" value="1"/>
</dbReference>
<dbReference type="AlphaFoldDB" id="A0A3S3Q391"/>
<dbReference type="EMBL" id="SBII01000013">
    <property type="protein sequence ID" value="RWW92192.1"/>
    <property type="molecule type" value="Genomic_DNA"/>
</dbReference>
<name>A0A3S3Q391_9FLAO</name>
<reference evidence="2 3" key="1">
    <citation type="submission" date="2019-01" db="EMBL/GenBank/DDBJ databases">
        <title>Flavobacterium sp. nov.,isolated from freshwater.</title>
        <authorList>
            <person name="Zhang R."/>
            <person name="Du Z.-J."/>
        </authorList>
    </citation>
    <scope>NUCLEOTIDE SEQUENCE [LARGE SCALE GENOMIC DNA]</scope>
    <source>
        <strain evidence="2 3">1E403</strain>
    </source>
</reference>
<evidence type="ECO:0000256" key="1">
    <source>
        <dbReference type="SAM" id="MobiDB-lite"/>
    </source>
</evidence>
<evidence type="ECO:0008006" key="4">
    <source>
        <dbReference type="Google" id="ProtNLM"/>
    </source>
</evidence>
<dbReference type="RefSeq" id="WP_128391056.1">
    <property type="nucleotide sequence ID" value="NZ_SBII01000013.1"/>
</dbReference>
<dbReference type="SUPFAM" id="SSF48452">
    <property type="entry name" value="TPR-like"/>
    <property type="match status" value="1"/>
</dbReference>